<dbReference type="Proteomes" id="UP001548832">
    <property type="component" value="Unassembled WGS sequence"/>
</dbReference>
<dbReference type="InterPro" id="IPR001851">
    <property type="entry name" value="ABC_transp_permease"/>
</dbReference>
<sequence length="399" mass="41396">MTTIADSKSNAIAVASSEARPAPPTRANSIISVLRSAAGLLLAIAIVWIVFSILTDGVFVSDRNLTNLMRQTAMTAMVAIGMLVVVVQGEIDLSVGSFLSLCVTVVAMIEVSGVVGVWGTIAAALGMGILVGLWNGTWVARFGLPSFVATLGGLMLFRGLALALSGGRTITGVSDDIRFFGEAFVTGPALWAFIAVAAIISLWPLRKLGEDSQRRRTLVRAGLGFASVVLLGWATLSYRGLPMPVAITLATAAVISWMLANTVWGRHVYAVGGNRDAARSAGIPITMHLMISFVLIGVLTSVATLMLVGRLGSAPPESGLFLELNAIAAVVIGGASLYGGTGTVSGVLLGALLMQSLANGLSLLNVPTAYQNITSGIVLMLAVYIDVLSKRGGKLFSRP</sequence>
<gene>
    <name evidence="12" type="ORF">ABVQ20_19960</name>
</gene>
<name>A0ABV2DGS6_9HYPH</name>
<feature type="transmembrane region" description="Helical" evidence="11">
    <location>
        <begin position="37"/>
        <end position="60"/>
    </location>
</feature>
<evidence type="ECO:0000256" key="9">
    <source>
        <dbReference type="ARBA" id="ARBA00035611"/>
    </source>
</evidence>
<feature type="transmembrane region" description="Helical" evidence="11">
    <location>
        <begin position="285"/>
        <end position="308"/>
    </location>
</feature>
<protein>
    <recommendedName>
        <fullName evidence="10">Xylose transport system permease protein XylH</fullName>
    </recommendedName>
</protein>
<feature type="transmembrane region" description="Helical" evidence="11">
    <location>
        <begin position="184"/>
        <end position="205"/>
    </location>
</feature>
<evidence type="ECO:0000313" key="13">
    <source>
        <dbReference type="Proteomes" id="UP001548832"/>
    </source>
</evidence>
<keyword evidence="5" id="KW-0762">Sugar transport</keyword>
<evidence type="ECO:0000256" key="11">
    <source>
        <dbReference type="SAM" id="Phobius"/>
    </source>
</evidence>
<comment type="subcellular location">
    <subcellularLocation>
        <location evidence="1">Cell membrane</location>
        <topology evidence="1">Multi-pass membrane protein</topology>
    </subcellularLocation>
</comment>
<proteinExistence type="predicted"/>
<evidence type="ECO:0000313" key="12">
    <source>
        <dbReference type="EMBL" id="MET2829254.1"/>
    </source>
</evidence>
<evidence type="ECO:0000256" key="3">
    <source>
        <dbReference type="ARBA" id="ARBA00022475"/>
    </source>
</evidence>
<dbReference type="PANTHER" id="PTHR32196">
    <property type="entry name" value="ABC TRANSPORTER PERMEASE PROTEIN YPHD-RELATED-RELATED"/>
    <property type="match status" value="1"/>
</dbReference>
<keyword evidence="8 11" id="KW-0472">Membrane</keyword>
<feature type="transmembrane region" description="Helical" evidence="11">
    <location>
        <begin position="72"/>
        <end position="91"/>
    </location>
</feature>
<evidence type="ECO:0000256" key="6">
    <source>
        <dbReference type="ARBA" id="ARBA00022692"/>
    </source>
</evidence>
<dbReference type="RefSeq" id="WP_354461210.1">
    <property type="nucleotide sequence ID" value="NZ_JBEWSZ010000001.1"/>
</dbReference>
<dbReference type="Pfam" id="PF02653">
    <property type="entry name" value="BPD_transp_2"/>
    <property type="match status" value="1"/>
</dbReference>
<keyword evidence="13" id="KW-1185">Reference proteome</keyword>
<comment type="function">
    <text evidence="9">Part of the binding-protein-dependent transport system for D-xylose. Probably responsible for the translocation of the substrate across the membrane.</text>
</comment>
<keyword evidence="3" id="KW-1003">Cell membrane</keyword>
<dbReference type="PANTHER" id="PTHR32196:SF32">
    <property type="entry name" value="XYLOSE TRANSPORT SYSTEM PERMEASE PROTEIN XYLH"/>
    <property type="match status" value="1"/>
</dbReference>
<evidence type="ECO:0000256" key="8">
    <source>
        <dbReference type="ARBA" id="ARBA00023136"/>
    </source>
</evidence>
<feature type="transmembrane region" description="Helical" evidence="11">
    <location>
        <begin position="320"/>
        <end position="339"/>
    </location>
</feature>
<feature type="transmembrane region" description="Helical" evidence="11">
    <location>
        <begin position="217"/>
        <end position="236"/>
    </location>
</feature>
<evidence type="ECO:0000256" key="10">
    <source>
        <dbReference type="ARBA" id="ARBA00035686"/>
    </source>
</evidence>
<accession>A0ABV2DGS6</accession>
<feature type="transmembrane region" description="Helical" evidence="11">
    <location>
        <begin position="142"/>
        <end position="164"/>
    </location>
</feature>
<evidence type="ECO:0000256" key="1">
    <source>
        <dbReference type="ARBA" id="ARBA00004651"/>
    </source>
</evidence>
<feature type="transmembrane region" description="Helical" evidence="11">
    <location>
        <begin position="370"/>
        <end position="388"/>
    </location>
</feature>
<evidence type="ECO:0000256" key="7">
    <source>
        <dbReference type="ARBA" id="ARBA00022989"/>
    </source>
</evidence>
<evidence type="ECO:0000256" key="5">
    <source>
        <dbReference type="ARBA" id="ARBA00022597"/>
    </source>
</evidence>
<dbReference type="EMBL" id="JBEWSZ010000001">
    <property type="protein sequence ID" value="MET2829254.1"/>
    <property type="molecule type" value="Genomic_DNA"/>
</dbReference>
<keyword evidence="4" id="KW-0997">Cell inner membrane</keyword>
<evidence type="ECO:0000256" key="4">
    <source>
        <dbReference type="ARBA" id="ARBA00022519"/>
    </source>
</evidence>
<comment type="caution">
    <text evidence="12">The sequence shown here is derived from an EMBL/GenBank/DDBJ whole genome shotgun (WGS) entry which is preliminary data.</text>
</comment>
<keyword evidence="6 11" id="KW-0812">Transmembrane</keyword>
<evidence type="ECO:0000256" key="2">
    <source>
        <dbReference type="ARBA" id="ARBA00022448"/>
    </source>
</evidence>
<dbReference type="CDD" id="cd06579">
    <property type="entry name" value="TM_PBP1_transp_AraH_like"/>
    <property type="match status" value="1"/>
</dbReference>
<feature type="transmembrane region" description="Helical" evidence="11">
    <location>
        <begin position="242"/>
        <end position="264"/>
    </location>
</feature>
<keyword evidence="7 11" id="KW-1133">Transmembrane helix</keyword>
<organism evidence="12 13">
    <name type="scientific">Mesorhizobium shangrilense</name>
    <dbReference type="NCBI Taxonomy" id="460060"/>
    <lineage>
        <taxon>Bacteria</taxon>
        <taxon>Pseudomonadati</taxon>
        <taxon>Pseudomonadota</taxon>
        <taxon>Alphaproteobacteria</taxon>
        <taxon>Hyphomicrobiales</taxon>
        <taxon>Phyllobacteriaceae</taxon>
        <taxon>Mesorhizobium</taxon>
    </lineage>
</organism>
<reference evidence="12 13" key="1">
    <citation type="submission" date="2024-06" db="EMBL/GenBank/DDBJ databases">
        <authorList>
            <person name="Kim D.-U."/>
        </authorList>
    </citation>
    <scope>NUCLEOTIDE SEQUENCE [LARGE SCALE GENOMIC DNA]</scope>
    <source>
        <strain evidence="12 13">KACC15460</strain>
    </source>
</reference>
<keyword evidence="2" id="KW-0813">Transport</keyword>
<feature type="transmembrane region" description="Helical" evidence="11">
    <location>
        <begin position="97"/>
        <end position="130"/>
    </location>
</feature>